<dbReference type="Pfam" id="PF08889">
    <property type="entry name" value="WbqC"/>
    <property type="match status" value="1"/>
</dbReference>
<gene>
    <name evidence="1" type="ORF">SAMN04488696_1638</name>
</gene>
<keyword evidence="2" id="KW-1185">Reference proteome</keyword>
<organism evidence="1 2">
    <name type="scientific">Methanolobus profundi</name>
    <dbReference type="NCBI Taxonomy" id="487685"/>
    <lineage>
        <taxon>Archaea</taxon>
        <taxon>Methanobacteriati</taxon>
        <taxon>Methanobacteriota</taxon>
        <taxon>Stenosarchaea group</taxon>
        <taxon>Methanomicrobia</taxon>
        <taxon>Methanosarcinales</taxon>
        <taxon>Methanosarcinaceae</taxon>
        <taxon>Methanolobus</taxon>
    </lineage>
</organism>
<dbReference type="OrthoDB" id="199543at2157"/>
<reference evidence="2" key="1">
    <citation type="submission" date="2016-10" db="EMBL/GenBank/DDBJ databases">
        <authorList>
            <person name="Varghese N."/>
            <person name="Submissions S."/>
        </authorList>
    </citation>
    <scope>NUCLEOTIDE SEQUENCE [LARGE SCALE GENOMIC DNA]</scope>
    <source>
        <strain evidence="2">Mob M</strain>
    </source>
</reference>
<evidence type="ECO:0000313" key="1">
    <source>
        <dbReference type="EMBL" id="SFM56863.1"/>
    </source>
</evidence>
<dbReference type="STRING" id="487685.SAMN04488696_1638"/>
<dbReference type="Proteomes" id="UP000198535">
    <property type="component" value="Unassembled WGS sequence"/>
</dbReference>
<evidence type="ECO:0000313" key="2">
    <source>
        <dbReference type="Proteomes" id="UP000198535"/>
    </source>
</evidence>
<dbReference type="InterPro" id="IPR014985">
    <property type="entry name" value="WbqC"/>
</dbReference>
<proteinExistence type="predicted"/>
<accession>A0A1I4RY27</accession>
<dbReference type="RefSeq" id="WP_091935896.1">
    <property type="nucleotide sequence ID" value="NZ_FOUJ01000003.1"/>
</dbReference>
<name>A0A1I4RY27_9EURY</name>
<protein>
    <submittedName>
        <fullName evidence="1">WbqC-like protein family protein</fullName>
    </submittedName>
</protein>
<dbReference type="EMBL" id="FOUJ01000003">
    <property type="protein sequence ID" value="SFM56863.1"/>
    <property type="molecule type" value="Genomic_DNA"/>
</dbReference>
<sequence length="222" mass="25998">MIVGIHQPNYLPYLGFFDKMKKSDIFVIYDDAQFNKGDFQHRNRIKIHNGSKWLTVPVEKQHKPINEIRVINDSMIKNEKWSIHHLNQIYDNYNKAQCFEDYFDGLSLIYGEDYQYLFELNMKLISFMNDSFDIDTKIVNSSSYPSTSFSTKRLIELVQAVGGDAYLSGPSGVNYLDVEMFEKSGIDLLFQKFDHPLYRQQYDGFIPNMSAIDSLLNGYRFD</sequence>
<dbReference type="AlphaFoldDB" id="A0A1I4RY27"/>